<comment type="similarity">
    <text evidence="17">Belongs to the NnrD/CARKD family.</text>
</comment>
<comment type="function">
    <text evidence="14 19">Bifunctional enzyme that catalyzes the epimerization of the S- and R-forms of NAD(P)HX and the dehydration of the S-form of NAD(P)HX at the expense of ADP, which is converted to AMP. This allows the repair of both epimers of NAD(P)HX, a damaged form of NAD(P)H that is a result of enzymatic or heat-dependent hydration.</text>
</comment>
<evidence type="ECO:0000256" key="14">
    <source>
        <dbReference type="ARBA" id="ARBA00025153"/>
    </source>
</evidence>
<evidence type="ECO:0000256" key="15">
    <source>
        <dbReference type="ARBA" id="ARBA00048238"/>
    </source>
</evidence>
<evidence type="ECO:0000256" key="7">
    <source>
        <dbReference type="ARBA" id="ARBA00022840"/>
    </source>
</evidence>
<dbReference type="CDD" id="cd01171">
    <property type="entry name" value="YXKO-related"/>
    <property type="match status" value="1"/>
</dbReference>
<dbReference type="InterPro" id="IPR030677">
    <property type="entry name" value="Nnr"/>
</dbReference>
<dbReference type="PROSITE" id="PS01050">
    <property type="entry name" value="YJEF_C_2"/>
    <property type="match status" value="1"/>
</dbReference>
<comment type="similarity">
    <text evidence="4 19">In the C-terminal section; belongs to the NnrD/CARKD family.</text>
</comment>
<organism evidence="22 23">
    <name type="scientific">Carboxydothermus islandicus</name>
    <dbReference type="NCBI Taxonomy" id="661089"/>
    <lineage>
        <taxon>Bacteria</taxon>
        <taxon>Bacillati</taxon>
        <taxon>Bacillota</taxon>
        <taxon>Clostridia</taxon>
        <taxon>Thermoanaerobacterales</taxon>
        <taxon>Thermoanaerobacteraceae</taxon>
        <taxon>Carboxydothermus</taxon>
    </lineage>
</organism>
<evidence type="ECO:0000256" key="12">
    <source>
        <dbReference type="ARBA" id="ARBA00023239"/>
    </source>
</evidence>
<comment type="function">
    <text evidence="18">Catalyzes the epimerization of the S- and R-forms of NAD(P)HX, a damaged form of NAD(P)H that is a result of enzymatic or heat-dependent hydration. This is a prerequisite for the S-specific NAD(P)H-hydrate dehydratase to allow the repair of both epimers of NAD(P)HX.</text>
</comment>
<dbReference type="GO" id="GO:0046496">
    <property type="term" value="P:nicotinamide nucleotide metabolic process"/>
    <property type="evidence" value="ECO:0007669"/>
    <property type="project" value="UniProtKB-UniRule"/>
</dbReference>
<comment type="subunit">
    <text evidence="17">Homotetramer.</text>
</comment>
<evidence type="ECO:0000256" key="2">
    <source>
        <dbReference type="ARBA" id="ARBA00000909"/>
    </source>
</evidence>
<dbReference type="NCBIfam" id="TIGR00196">
    <property type="entry name" value="yjeF_cterm"/>
    <property type="match status" value="1"/>
</dbReference>
<dbReference type="Pfam" id="PF01256">
    <property type="entry name" value="Carb_kinase"/>
    <property type="match status" value="1"/>
</dbReference>
<accession>A0A1L8D604</accession>
<feature type="binding site" evidence="18">
    <location>
        <position position="60"/>
    </location>
    <ligand>
        <name>K(+)</name>
        <dbReference type="ChEBI" id="CHEBI:29103"/>
    </ligand>
</feature>
<feature type="binding site" evidence="17">
    <location>
        <position position="451"/>
    </location>
    <ligand>
        <name>AMP</name>
        <dbReference type="ChEBI" id="CHEBI:456215"/>
    </ligand>
</feature>
<dbReference type="NCBIfam" id="TIGR00197">
    <property type="entry name" value="yjeF_nterm"/>
    <property type="match status" value="1"/>
</dbReference>
<dbReference type="HAMAP" id="MF_01965">
    <property type="entry name" value="NADHX_dehydratase"/>
    <property type="match status" value="1"/>
</dbReference>
<dbReference type="Pfam" id="PF03853">
    <property type="entry name" value="YjeF_N"/>
    <property type="match status" value="1"/>
</dbReference>
<dbReference type="GO" id="GO:0046872">
    <property type="term" value="F:metal ion binding"/>
    <property type="evidence" value="ECO:0007669"/>
    <property type="project" value="UniProtKB-UniRule"/>
</dbReference>
<feature type="binding site" evidence="18">
    <location>
        <begin position="59"/>
        <end position="63"/>
    </location>
    <ligand>
        <name>(6S)-NADPHX</name>
        <dbReference type="ChEBI" id="CHEBI:64076"/>
    </ligand>
</feature>
<dbReference type="InterPro" id="IPR004443">
    <property type="entry name" value="YjeF_N_dom"/>
</dbReference>
<evidence type="ECO:0000256" key="8">
    <source>
        <dbReference type="ARBA" id="ARBA00022857"/>
    </source>
</evidence>
<dbReference type="InterPro" id="IPR017953">
    <property type="entry name" value="Carbohydrate_kinase_pred_CS"/>
</dbReference>
<evidence type="ECO:0000256" key="6">
    <source>
        <dbReference type="ARBA" id="ARBA00022741"/>
    </source>
</evidence>
<protein>
    <recommendedName>
        <fullName evidence="19">Bifunctional NAD(P)H-hydrate repair enzyme</fullName>
    </recommendedName>
    <alternativeName>
        <fullName evidence="19">Nicotinamide nucleotide repair protein</fullName>
    </alternativeName>
    <domain>
        <recommendedName>
            <fullName evidence="19">ADP-dependent (S)-NAD(P)H-hydrate dehydratase</fullName>
            <ecNumber evidence="19">4.2.1.136</ecNumber>
        </recommendedName>
        <alternativeName>
            <fullName evidence="19">ADP-dependent NAD(P)HX dehydratase</fullName>
        </alternativeName>
    </domain>
    <domain>
        <recommendedName>
            <fullName evidence="19">NAD(P)H-hydrate epimerase</fullName>
            <ecNumber evidence="19">5.1.99.6</ecNumber>
        </recommendedName>
    </domain>
</protein>
<evidence type="ECO:0000256" key="1">
    <source>
        <dbReference type="ARBA" id="ARBA00000013"/>
    </source>
</evidence>
<comment type="caution">
    <text evidence="22">The sequence shown here is derived from an EMBL/GenBank/DDBJ whole genome shotgun (WGS) entry which is preliminary data.</text>
</comment>
<feature type="binding site" evidence="18">
    <location>
        <position position="162"/>
    </location>
    <ligand>
        <name>(6S)-NADPHX</name>
        <dbReference type="ChEBI" id="CHEBI:64076"/>
    </ligand>
</feature>
<dbReference type="SUPFAM" id="SSF64153">
    <property type="entry name" value="YjeF N-terminal domain-like"/>
    <property type="match status" value="1"/>
</dbReference>
<evidence type="ECO:0000256" key="19">
    <source>
        <dbReference type="PIRNR" id="PIRNR017184"/>
    </source>
</evidence>
<dbReference type="PIRSF" id="PIRSF017184">
    <property type="entry name" value="Nnr"/>
    <property type="match status" value="1"/>
</dbReference>
<dbReference type="EMBL" id="BDJL01000142">
    <property type="protein sequence ID" value="GAV26534.1"/>
    <property type="molecule type" value="Genomic_DNA"/>
</dbReference>
<evidence type="ECO:0000259" key="20">
    <source>
        <dbReference type="PROSITE" id="PS51383"/>
    </source>
</evidence>
<evidence type="ECO:0000256" key="11">
    <source>
        <dbReference type="ARBA" id="ARBA00023235"/>
    </source>
</evidence>
<dbReference type="InterPro" id="IPR000631">
    <property type="entry name" value="CARKD"/>
</dbReference>
<comment type="catalytic activity">
    <reaction evidence="2 18 19">
        <text>(6R)-NADPHX = (6S)-NADPHX</text>
        <dbReference type="Rhea" id="RHEA:32227"/>
        <dbReference type="ChEBI" id="CHEBI:64076"/>
        <dbReference type="ChEBI" id="CHEBI:64077"/>
        <dbReference type="EC" id="5.1.99.6"/>
    </reaction>
</comment>
<keyword evidence="12 17" id="KW-0456">Lyase</keyword>
<feature type="domain" description="YjeF N-terminal" evidence="21">
    <location>
        <begin position="9"/>
        <end position="219"/>
    </location>
</feature>
<comment type="similarity">
    <text evidence="18">Belongs to the NnrE/AIBP family.</text>
</comment>
<dbReference type="Gene3D" id="3.40.1190.20">
    <property type="match status" value="1"/>
</dbReference>
<comment type="catalytic activity">
    <reaction evidence="1 18 19">
        <text>(6R)-NADHX = (6S)-NADHX</text>
        <dbReference type="Rhea" id="RHEA:32215"/>
        <dbReference type="ChEBI" id="CHEBI:64074"/>
        <dbReference type="ChEBI" id="CHEBI:64075"/>
        <dbReference type="EC" id="5.1.99.6"/>
    </reaction>
</comment>
<dbReference type="InterPro" id="IPR036652">
    <property type="entry name" value="YjeF_N_dom_sf"/>
</dbReference>
<dbReference type="PROSITE" id="PS51385">
    <property type="entry name" value="YJEF_N"/>
    <property type="match status" value="1"/>
</dbReference>
<keyword evidence="10 17" id="KW-0520">NAD</keyword>
<feature type="binding site" evidence="18">
    <location>
        <begin position="133"/>
        <end position="139"/>
    </location>
    <ligand>
        <name>(6S)-NADPHX</name>
        <dbReference type="ChEBI" id="CHEBI:64076"/>
    </ligand>
</feature>
<evidence type="ECO:0000259" key="21">
    <source>
        <dbReference type="PROSITE" id="PS51385"/>
    </source>
</evidence>
<comment type="cofactor">
    <cofactor evidence="17">
        <name>Mg(2+)</name>
        <dbReference type="ChEBI" id="CHEBI:18420"/>
    </cofactor>
</comment>
<evidence type="ECO:0000256" key="10">
    <source>
        <dbReference type="ARBA" id="ARBA00023027"/>
    </source>
</evidence>
<feature type="binding site" evidence="18">
    <location>
        <position position="165"/>
    </location>
    <ligand>
        <name>K(+)</name>
        <dbReference type="ChEBI" id="CHEBI:29103"/>
    </ligand>
</feature>
<comment type="catalytic activity">
    <reaction evidence="15 17 19">
        <text>(6S)-NADHX + ADP = AMP + phosphate + NADH + H(+)</text>
        <dbReference type="Rhea" id="RHEA:32223"/>
        <dbReference type="ChEBI" id="CHEBI:15378"/>
        <dbReference type="ChEBI" id="CHEBI:43474"/>
        <dbReference type="ChEBI" id="CHEBI:57945"/>
        <dbReference type="ChEBI" id="CHEBI:64074"/>
        <dbReference type="ChEBI" id="CHEBI:456215"/>
        <dbReference type="ChEBI" id="CHEBI:456216"/>
        <dbReference type="EC" id="4.2.1.136"/>
    </reaction>
</comment>
<comment type="caution">
    <text evidence="18">Lacks conserved residue(s) required for the propagation of feature annotation.</text>
</comment>
<name>A0A1L8D604_9THEO</name>
<dbReference type="EC" id="4.2.1.136" evidence="19"/>
<dbReference type="Gene3D" id="3.40.50.10260">
    <property type="entry name" value="YjeF N-terminal domain"/>
    <property type="match status" value="1"/>
</dbReference>
<dbReference type="InterPro" id="IPR029056">
    <property type="entry name" value="Ribokinase-like"/>
</dbReference>
<keyword evidence="23" id="KW-1185">Reference proteome</keyword>
<keyword evidence="13" id="KW-0511">Multifunctional enzyme</keyword>
<feature type="domain" description="YjeF C-terminal" evidence="20">
    <location>
        <begin position="229"/>
        <end position="511"/>
    </location>
</feature>
<feature type="binding site" evidence="17">
    <location>
        <position position="385"/>
    </location>
    <ligand>
        <name>(6S)-NADPHX</name>
        <dbReference type="ChEBI" id="CHEBI:64076"/>
    </ligand>
</feature>
<dbReference type="PANTHER" id="PTHR12592:SF0">
    <property type="entry name" value="ATP-DEPENDENT (S)-NAD(P)H-HYDRATE DEHYDRATASE"/>
    <property type="match status" value="1"/>
</dbReference>
<keyword evidence="8 17" id="KW-0521">NADP</keyword>
<dbReference type="GO" id="GO:0052855">
    <property type="term" value="F:ADP-dependent NAD(P)H-hydrate dehydratase activity"/>
    <property type="evidence" value="ECO:0007669"/>
    <property type="project" value="UniProtKB-UniRule"/>
</dbReference>
<dbReference type="PANTHER" id="PTHR12592">
    <property type="entry name" value="ATP-DEPENDENT (S)-NAD(P)H-HYDRATE DEHYDRATASE FAMILY MEMBER"/>
    <property type="match status" value="1"/>
</dbReference>
<evidence type="ECO:0000313" key="22">
    <source>
        <dbReference type="EMBL" id="GAV26534.1"/>
    </source>
</evidence>
<dbReference type="STRING" id="661089.ciss_24670"/>
<dbReference type="RefSeq" id="WP_075866687.1">
    <property type="nucleotide sequence ID" value="NZ_BDJL01000142.1"/>
</dbReference>
<evidence type="ECO:0000256" key="13">
    <source>
        <dbReference type="ARBA" id="ARBA00023268"/>
    </source>
</evidence>
<keyword evidence="7 17" id="KW-0067">ATP-binding</keyword>
<dbReference type="AlphaFoldDB" id="A0A1L8D604"/>
<comment type="catalytic activity">
    <reaction evidence="16 17 19">
        <text>(6S)-NADPHX + ADP = AMP + phosphate + NADPH + H(+)</text>
        <dbReference type="Rhea" id="RHEA:32235"/>
        <dbReference type="ChEBI" id="CHEBI:15378"/>
        <dbReference type="ChEBI" id="CHEBI:43474"/>
        <dbReference type="ChEBI" id="CHEBI:57783"/>
        <dbReference type="ChEBI" id="CHEBI:64076"/>
        <dbReference type="ChEBI" id="CHEBI:456215"/>
        <dbReference type="ChEBI" id="CHEBI:456216"/>
        <dbReference type="EC" id="4.2.1.136"/>
    </reaction>
</comment>
<comment type="function">
    <text evidence="17">Catalyzes the dehydration of the S-form of NAD(P)HX at the expense of ADP, which is converted to AMP. Together with NAD(P)HX epimerase, which catalyzes the epimerization of the S- and R-forms, the enzyme allows the repair of both epimers of NAD(P)HX, a damaged form of NAD(P)H that is a result of enzymatic or heat-dependent hydration.</text>
</comment>
<dbReference type="Proteomes" id="UP000187338">
    <property type="component" value="Unassembled WGS sequence"/>
</dbReference>
<keyword evidence="5 18" id="KW-0479">Metal-binding</keyword>
<evidence type="ECO:0000256" key="16">
    <source>
        <dbReference type="ARBA" id="ARBA00049209"/>
    </source>
</evidence>
<feature type="binding site" evidence="17">
    <location>
        <position position="264"/>
    </location>
    <ligand>
        <name>(6S)-NADPHX</name>
        <dbReference type="ChEBI" id="CHEBI:64076"/>
    </ligand>
</feature>
<dbReference type="GO" id="GO:0005524">
    <property type="term" value="F:ATP binding"/>
    <property type="evidence" value="ECO:0007669"/>
    <property type="project" value="UniProtKB-UniRule"/>
</dbReference>
<feature type="binding site" evidence="17">
    <location>
        <position position="452"/>
    </location>
    <ligand>
        <name>(6S)-NADPHX</name>
        <dbReference type="ChEBI" id="CHEBI:64076"/>
    </ligand>
</feature>
<evidence type="ECO:0000256" key="17">
    <source>
        <dbReference type="HAMAP-Rule" id="MF_01965"/>
    </source>
</evidence>
<proteinExistence type="inferred from homology"/>
<evidence type="ECO:0000256" key="9">
    <source>
        <dbReference type="ARBA" id="ARBA00022958"/>
    </source>
</evidence>
<gene>
    <name evidence="17" type="primary">nnrD</name>
    <name evidence="18" type="synonym">nnrE</name>
    <name evidence="22" type="ORF">ciss_24670</name>
</gene>
<evidence type="ECO:0000313" key="23">
    <source>
        <dbReference type="Proteomes" id="UP000187338"/>
    </source>
</evidence>
<evidence type="ECO:0000256" key="3">
    <source>
        <dbReference type="ARBA" id="ARBA00006001"/>
    </source>
</evidence>
<comment type="cofactor">
    <cofactor evidence="18 19">
        <name>K(+)</name>
        <dbReference type="ChEBI" id="CHEBI:29103"/>
    </cofactor>
    <text evidence="18 19">Binds 1 potassium ion per subunit.</text>
</comment>
<reference evidence="23" key="1">
    <citation type="submission" date="2016-12" db="EMBL/GenBank/DDBJ databases">
        <title>Draft Genome Sequences od Carboxydothermus pertinax and islandicus, Hydrogenogenic Carboxydotrophic Bacteria.</title>
        <authorList>
            <person name="Fukuyama Y."/>
            <person name="Ohmae K."/>
            <person name="Yoneda Y."/>
            <person name="Yoshida T."/>
            <person name="Sako Y."/>
        </authorList>
    </citation>
    <scope>NUCLEOTIDE SEQUENCE [LARGE SCALE GENOMIC DNA]</scope>
    <source>
        <strain evidence="23">SET</strain>
    </source>
</reference>
<feature type="binding site" evidence="18">
    <location>
        <position position="129"/>
    </location>
    <ligand>
        <name>K(+)</name>
        <dbReference type="ChEBI" id="CHEBI:29103"/>
    </ligand>
</feature>
<feature type="binding site" evidence="17">
    <location>
        <begin position="422"/>
        <end position="426"/>
    </location>
    <ligand>
        <name>AMP</name>
        <dbReference type="ChEBI" id="CHEBI:456215"/>
    </ligand>
</feature>
<dbReference type="GO" id="GO:0052856">
    <property type="term" value="F:NAD(P)HX epimerase activity"/>
    <property type="evidence" value="ECO:0007669"/>
    <property type="project" value="UniProtKB-UniRule"/>
</dbReference>
<dbReference type="PROSITE" id="PS51383">
    <property type="entry name" value="YJEF_C_3"/>
    <property type="match status" value="1"/>
</dbReference>
<keyword evidence="6 17" id="KW-0547">Nucleotide-binding</keyword>
<sequence>MLLLTGREMAEFDQKAINEYGIPGIVLMENAALKTFYRIKEILGDVSGKKIILLVGKGNNGGDGLALARHLANAGAKIRVFLLFKDNFKGDALINFNILKKMSEKIYEGITENLNLLKISLIDADMVVDAIYGTGFRGALPPEIREVVEIVNQADVVRLAVDIPSGVDAGTGQVEGVAFQADYTVTFGFPKVGQILFPGRKYCGEIYVEDISFPEKLKKEFYVRRWLIEEKLVKKILKPVAADTHKGRQGFGLVVGGSRAYSGAPLLSAKGCLASGVGGVYLAVPEELFKPLAGKVPEIILRGVPAASGQLAPEGFFMLNELLSKVKAAVIGPGMGELSESKEAYLSFLENCPLPLVIDADGLNNLAGHLAVLKKRTAPTVLTPHLGEMARLLGISIEEVKGRREELGKEFAREYNVYLVLKSETTLIAVPAGEVWYLAGGNPLLAKAGSGDVLSGLIAGFLTQGYKPGEAAILGVYFHGRAGELALEEQAENGFFISDIFSYLNKAFRTLGVNSGKKNIHLER</sequence>
<evidence type="ECO:0000256" key="4">
    <source>
        <dbReference type="ARBA" id="ARBA00009524"/>
    </source>
</evidence>
<keyword evidence="9 18" id="KW-0630">Potassium</keyword>
<feature type="binding site" evidence="17">
    <location>
        <position position="334"/>
    </location>
    <ligand>
        <name>(6S)-NADPHX</name>
        <dbReference type="ChEBI" id="CHEBI:64076"/>
    </ligand>
</feature>
<evidence type="ECO:0000256" key="5">
    <source>
        <dbReference type="ARBA" id="ARBA00022723"/>
    </source>
</evidence>
<dbReference type="SUPFAM" id="SSF53613">
    <property type="entry name" value="Ribokinase-like"/>
    <property type="match status" value="1"/>
</dbReference>
<dbReference type="EC" id="5.1.99.6" evidence="19"/>
<dbReference type="GO" id="GO:0110051">
    <property type="term" value="P:metabolite repair"/>
    <property type="evidence" value="ECO:0007669"/>
    <property type="project" value="TreeGrafter"/>
</dbReference>
<keyword evidence="11 18" id="KW-0413">Isomerase</keyword>
<evidence type="ECO:0000256" key="18">
    <source>
        <dbReference type="HAMAP-Rule" id="MF_01966"/>
    </source>
</evidence>
<comment type="similarity">
    <text evidence="3 19">In the N-terminal section; belongs to the NnrE/AIBP family.</text>
</comment>
<dbReference type="HAMAP" id="MF_01966">
    <property type="entry name" value="NADHX_epimerase"/>
    <property type="match status" value="1"/>
</dbReference>